<dbReference type="VEuPathDB" id="FungiDB:AN3924"/>
<sequence length="589" mass="64189">MNNEQFRRLLLDNNRSSKSTSASPTGFSHAGKHGAASPQGGSDSGGQTPKPAQALLGSRMRSSIPMTPRTLTAPNFASQLAEYRRERDGKPPPNKKFKSSAAPKGTKLPVGYEDRAAARLRESEDAKSAEREAELKGLEEKFKEGLIDEETLTRSRRELGVGGDLSSTHMVKGLDWDLLRRIKAGEDVERTKEKRDEEGDGGAAADDEPEKEVDVDEEFDKVLEQKGGESLPSAPKGKEKKRGNMAPPPAPTQTQRKTRDEILRELKASRAAASAPAAAQAPESVLGARFKKIGDTKPEKKRFIEQDENGRRREVLLITDADGKTKRKTRWLDKAGTTAPATATATAGDPVSEKEKESKPKPLGMEVPADVAAKIKAAQTAEEEDDDIFEGVGADYNPLGGDGSEDSSESDEEEGDVAAEVKSRQELGKEKTTEEPTMEAARTEPARPRNYFATGSTGKEAEQVESDRHRTNPLTKDPTILAALKRAAALRQAAEGSDHIADDEEGVDKETLLRRKRFLEEAQRREALDAMDLDYGFGGSRIEDDEDDEGIVLESERGGNKRKRGPKKRKGNKDSAADVLGVLEGRKNK</sequence>
<reference evidence="6" key="2">
    <citation type="journal article" date="2009" name="Fungal Genet. Biol.">
        <title>The 2008 update of the Aspergillus nidulans genome annotation: a community effort.</title>
        <authorList>
            <person name="Wortman J.R."/>
            <person name="Gilsenan J.M."/>
            <person name="Joardar V."/>
            <person name="Deegan J."/>
            <person name="Clutterbuck J."/>
            <person name="Andersen M.R."/>
            <person name="Archer D."/>
            <person name="Bencina M."/>
            <person name="Braus G."/>
            <person name="Coutinho P."/>
            <person name="von Dohren H."/>
            <person name="Doonan J."/>
            <person name="Driessen A.J."/>
            <person name="Durek P."/>
            <person name="Espeso E."/>
            <person name="Fekete E."/>
            <person name="Flipphi M."/>
            <person name="Estrada C.G."/>
            <person name="Geysens S."/>
            <person name="Goldman G."/>
            <person name="de Groot P.W."/>
            <person name="Hansen K."/>
            <person name="Harris S.D."/>
            <person name="Heinekamp T."/>
            <person name="Helmstaedt K."/>
            <person name="Henrissat B."/>
            <person name="Hofmann G."/>
            <person name="Homan T."/>
            <person name="Horio T."/>
            <person name="Horiuchi H."/>
            <person name="James S."/>
            <person name="Jones M."/>
            <person name="Karaffa L."/>
            <person name="Karanyi Z."/>
            <person name="Kato M."/>
            <person name="Keller N."/>
            <person name="Kelly D.E."/>
            <person name="Kiel J.A."/>
            <person name="Kim J.M."/>
            <person name="van der Klei I.J."/>
            <person name="Klis F.M."/>
            <person name="Kovalchuk A."/>
            <person name="Krasevec N."/>
            <person name="Kubicek C.P."/>
            <person name="Liu B."/>
            <person name="Maccabe A."/>
            <person name="Meyer V."/>
            <person name="Mirabito P."/>
            <person name="Miskei M."/>
            <person name="Mos M."/>
            <person name="Mullins J."/>
            <person name="Nelson D.R."/>
            <person name="Nielsen J."/>
            <person name="Oakley B.R."/>
            <person name="Osmani S.A."/>
            <person name="Pakula T."/>
            <person name="Paszewski A."/>
            <person name="Paulsen I."/>
            <person name="Pilsyk S."/>
            <person name="Pocsi I."/>
            <person name="Punt P.J."/>
            <person name="Ram A.F."/>
            <person name="Ren Q."/>
            <person name="Robellet X."/>
            <person name="Robson G."/>
            <person name="Seiboth B."/>
            <person name="van Solingen P."/>
            <person name="Specht T."/>
            <person name="Sun J."/>
            <person name="Taheri-Talesh N."/>
            <person name="Takeshita N."/>
            <person name="Ussery D."/>
            <person name="vanKuyk P.A."/>
            <person name="Visser H."/>
            <person name="van de Vondervoort P.J."/>
            <person name="de Vries R.P."/>
            <person name="Walton J."/>
            <person name="Xiang X."/>
            <person name="Xiong Y."/>
            <person name="Zeng A.P."/>
            <person name="Brandt B.W."/>
            <person name="Cornell M.J."/>
            <person name="van den Hondel C.A."/>
            <person name="Visser J."/>
            <person name="Oliver S.G."/>
            <person name="Turner G."/>
        </authorList>
    </citation>
    <scope>GENOME REANNOTATION</scope>
    <source>
        <strain evidence="6">FGSC A4 / ATCC 38163 / CBS 112.46 / NRRL 194 / M139</strain>
    </source>
</reference>
<feature type="region of interest" description="Disordered" evidence="3">
    <location>
        <begin position="529"/>
        <end position="589"/>
    </location>
</feature>
<dbReference type="EMBL" id="BN001302">
    <property type="protein sequence ID" value="CBF75082.1"/>
    <property type="molecule type" value="Genomic_DNA"/>
</dbReference>
<feature type="compositionally biased region" description="Basic and acidic residues" evidence="3">
    <location>
        <begin position="176"/>
        <end position="197"/>
    </location>
</feature>
<feature type="compositionally biased region" description="Basic and acidic residues" evidence="3">
    <location>
        <begin position="257"/>
        <end position="268"/>
    </location>
</feature>
<feature type="compositionally biased region" description="Basic and acidic residues" evidence="3">
    <location>
        <begin position="351"/>
        <end position="360"/>
    </location>
</feature>
<proteinExistence type="predicted"/>
<feature type="compositionally biased region" description="Acidic residues" evidence="3">
    <location>
        <begin position="403"/>
        <end position="417"/>
    </location>
</feature>
<reference evidence="6" key="1">
    <citation type="journal article" date="2005" name="Nature">
        <title>Sequencing of Aspergillus nidulans and comparative analysis with A. fumigatus and A. oryzae.</title>
        <authorList>
            <person name="Galagan J.E."/>
            <person name="Calvo S.E."/>
            <person name="Cuomo C."/>
            <person name="Ma L.J."/>
            <person name="Wortman J.R."/>
            <person name="Batzoglou S."/>
            <person name="Lee S.I."/>
            <person name="Basturkmen M."/>
            <person name="Spevak C.C."/>
            <person name="Clutterbuck J."/>
            <person name="Kapitonov V."/>
            <person name="Jurka J."/>
            <person name="Scazzocchio C."/>
            <person name="Farman M."/>
            <person name="Butler J."/>
            <person name="Purcell S."/>
            <person name="Harris S."/>
            <person name="Braus G.H."/>
            <person name="Draht O."/>
            <person name="Busch S."/>
            <person name="D'Enfert C."/>
            <person name="Bouchier C."/>
            <person name="Goldman G.H."/>
            <person name="Bell-Pedersen D."/>
            <person name="Griffiths-Jones S."/>
            <person name="Doonan J.H."/>
            <person name="Yu J."/>
            <person name="Vienken K."/>
            <person name="Pain A."/>
            <person name="Freitag M."/>
            <person name="Selker E.U."/>
            <person name="Archer D.B."/>
            <person name="Penalva M.A."/>
            <person name="Oakley B.R."/>
            <person name="Momany M."/>
            <person name="Tanaka T."/>
            <person name="Kumagai T."/>
            <person name="Asai K."/>
            <person name="Machida M."/>
            <person name="Nierman W.C."/>
            <person name="Denning D.W."/>
            <person name="Caddick M."/>
            <person name="Hynes M."/>
            <person name="Paoletti M."/>
            <person name="Fischer R."/>
            <person name="Miller B."/>
            <person name="Dyer P."/>
            <person name="Sachs M.S."/>
            <person name="Osmani S.A."/>
            <person name="Birren B.W."/>
        </authorList>
    </citation>
    <scope>NUCLEOTIDE SEQUENCE [LARGE SCALE GENOMIC DNA]</scope>
    <source>
        <strain evidence="6">FGSC A4 / ATCC 38163 / CBS 112.46 / NRRL 194 / M139</strain>
    </source>
</reference>
<evidence type="ECO:0000256" key="3">
    <source>
        <dbReference type="SAM" id="MobiDB-lite"/>
    </source>
</evidence>
<dbReference type="PANTHER" id="PTHR12765">
    <property type="entry name" value="RED PROTEIN IK FACTOR CYTOKINE IK"/>
    <property type="match status" value="1"/>
</dbReference>
<evidence type="ECO:0000256" key="1">
    <source>
        <dbReference type="ARBA" id="ARBA00004123"/>
    </source>
</evidence>
<protein>
    <recommendedName>
        <fullName evidence="4">RED-like N-terminal domain-containing protein</fullName>
    </recommendedName>
</protein>
<dbReference type="GO" id="GO:0000398">
    <property type="term" value="P:mRNA splicing, via spliceosome"/>
    <property type="evidence" value="ECO:0000318"/>
    <property type="project" value="GO_Central"/>
</dbReference>
<evidence type="ECO:0000259" key="4">
    <source>
        <dbReference type="Pfam" id="PF07808"/>
    </source>
</evidence>
<dbReference type="GO" id="GO:0005634">
    <property type="term" value="C:nucleus"/>
    <property type="evidence" value="ECO:0000318"/>
    <property type="project" value="GO_Central"/>
</dbReference>
<feature type="domain" description="RED-like N-terminal" evidence="4">
    <location>
        <begin position="102"/>
        <end position="214"/>
    </location>
</feature>
<evidence type="ECO:0000313" key="6">
    <source>
        <dbReference type="Proteomes" id="UP000000560"/>
    </source>
</evidence>
<dbReference type="OMA" id="LKSTHMV"/>
<dbReference type="GeneID" id="2873347"/>
<dbReference type="KEGG" id="ani:ANIA_03924"/>
<gene>
    <name evidence="5" type="ORF">ANIA_03924</name>
</gene>
<feature type="compositionally biased region" description="Basic and acidic residues" evidence="3">
    <location>
        <begin position="459"/>
        <end position="470"/>
    </location>
</feature>
<evidence type="ECO:0000313" key="5">
    <source>
        <dbReference type="EMBL" id="CBF75082.1"/>
    </source>
</evidence>
<feature type="compositionally biased region" description="Basic residues" evidence="3">
    <location>
        <begin position="560"/>
        <end position="571"/>
    </location>
</feature>
<feature type="region of interest" description="Disordered" evidence="3">
    <location>
        <begin position="176"/>
        <end position="310"/>
    </location>
</feature>
<dbReference type="InParanoid" id="Q5B6A6"/>
<feature type="compositionally biased region" description="Polar residues" evidence="3">
    <location>
        <begin position="60"/>
        <end position="78"/>
    </location>
</feature>
<feature type="region of interest" description="Disordered" evidence="3">
    <location>
        <begin position="322"/>
        <end position="479"/>
    </location>
</feature>
<feature type="compositionally biased region" description="Acidic residues" evidence="3">
    <location>
        <begin position="205"/>
        <end position="219"/>
    </location>
</feature>
<dbReference type="InterPro" id="IPR012916">
    <property type="entry name" value="RED_N"/>
</dbReference>
<feature type="region of interest" description="Disordered" evidence="3">
    <location>
        <begin position="1"/>
        <end position="114"/>
    </location>
</feature>
<dbReference type="OrthoDB" id="3366823at2759"/>
<keyword evidence="2" id="KW-0539">Nucleus</keyword>
<dbReference type="Pfam" id="PF07808">
    <property type="entry name" value="RED_N"/>
    <property type="match status" value="1"/>
</dbReference>
<name>Q5B6A6_EMENI</name>
<dbReference type="eggNOG" id="ENOG502RZ6M">
    <property type="taxonomic scope" value="Eukaryota"/>
</dbReference>
<dbReference type="AlphaFoldDB" id="Q5B6A6"/>
<organism evidence="5 6">
    <name type="scientific">Emericella nidulans (strain FGSC A4 / ATCC 38163 / CBS 112.46 / NRRL 194 / M139)</name>
    <name type="common">Aspergillus nidulans</name>
    <dbReference type="NCBI Taxonomy" id="227321"/>
    <lineage>
        <taxon>Eukaryota</taxon>
        <taxon>Fungi</taxon>
        <taxon>Dikarya</taxon>
        <taxon>Ascomycota</taxon>
        <taxon>Pezizomycotina</taxon>
        <taxon>Eurotiomycetes</taxon>
        <taxon>Eurotiomycetidae</taxon>
        <taxon>Eurotiales</taxon>
        <taxon>Aspergillaceae</taxon>
        <taxon>Aspergillus</taxon>
        <taxon>Aspergillus subgen. Nidulantes</taxon>
    </lineage>
</organism>
<dbReference type="Proteomes" id="UP000000560">
    <property type="component" value="Chromosome II"/>
</dbReference>
<feature type="compositionally biased region" description="Low complexity" evidence="3">
    <location>
        <begin position="269"/>
        <end position="282"/>
    </location>
</feature>
<feature type="compositionally biased region" description="Basic and acidic residues" evidence="3">
    <location>
        <begin position="292"/>
        <end position="310"/>
    </location>
</feature>
<accession>C8V653</accession>
<feature type="compositionally biased region" description="Basic and acidic residues" evidence="3">
    <location>
        <begin position="419"/>
        <end position="434"/>
    </location>
</feature>
<feature type="compositionally biased region" description="Basic and acidic residues" evidence="3">
    <location>
        <begin position="1"/>
        <end position="10"/>
    </location>
</feature>
<accession>Q5B6A6</accession>
<dbReference type="RefSeq" id="XP_661528.1">
    <property type="nucleotide sequence ID" value="XM_656436.1"/>
</dbReference>
<dbReference type="STRING" id="227321.Q5B6A6"/>
<keyword evidence="6" id="KW-1185">Reference proteome</keyword>
<feature type="compositionally biased region" description="Low complexity" evidence="3">
    <location>
        <begin position="335"/>
        <end position="348"/>
    </location>
</feature>
<comment type="subcellular location">
    <subcellularLocation>
        <location evidence="1">Nucleus</location>
    </subcellularLocation>
</comment>
<evidence type="ECO:0000256" key="2">
    <source>
        <dbReference type="ARBA" id="ARBA00023242"/>
    </source>
</evidence>
<feature type="compositionally biased region" description="Polar residues" evidence="3">
    <location>
        <begin position="13"/>
        <end position="26"/>
    </location>
</feature>
<dbReference type="HOGENOM" id="CLU_017393_0_0_1"/>
<dbReference type="InterPro" id="IPR039896">
    <property type="entry name" value="Red-like"/>
</dbReference>